<evidence type="ECO:0000313" key="3">
    <source>
        <dbReference type="EMBL" id="MCK8679596.1"/>
    </source>
</evidence>
<feature type="chain" id="PRO_5046152620" description="Sensor domain-containing protein" evidence="2">
    <location>
        <begin position="34"/>
        <end position="218"/>
    </location>
</feature>
<feature type="signal peptide" evidence="2">
    <location>
        <begin position="1"/>
        <end position="33"/>
    </location>
</feature>
<feature type="region of interest" description="Disordered" evidence="1">
    <location>
        <begin position="54"/>
        <end position="74"/>
    </location>
</feature>
<evidence type="ECO:0000313" key="4">
    <source>
        <dbReference type="Proteomes" id="UP001522868"/>
    </source>
</evidence>
<name>A0ABT0IE32_9ACTN</name>
<organism evidence="3 4">
    <name type="scientific">Streptomyces lichenis</name>
    <dbReference type="NCBI Taxonomy" id="2306967"/>
    <lineage>
        <taxon>Bacteria</taxon>
        <taxon>Bacillati</taxon>
        <taxon>Actinomycetota</taxon>
        <taxon>Actinomycetes</taxon>
        <taxon>Kitasatosporales</taxon>
        <taxon>Streptomycetaceae</taxon>
        <taxon>Streptomyces</taxon>
    </lineage>
</organism>
<dbReference type="Proteomes" id="UP001522868">
    <property type="component" value="Unassembled WGS sequence"/>
</dbReference>
<sequence length="218" mass="22708">MNVRTRGLTGVRGGLAAVLAAVCAVAAAAPAVAASAPAPVRGATSATAAAPRFLKPADLPPHPSSAWTAGPVVSGQPDPLPPCVGAALPSTTVHRDYWTDVDAGAQQLTVVERDERRAKEFVELLRRDLADCAAELMEQDPEVTATGRDYGTVDVEEGAFVRGLATSWSWGGNDVSLFAVGRDGRTVTVVRWAQLGGFQDAPVAAFRTTTRKAVDGLY</sequence>
<evidence type="ECO:0008006" key="5">
    <source>
        <dbReference type="Google" id="ProtNLM"/>
    </source>
</evidence>
<evidence type="ECO:0000256" key="1">
    <source>
        <dbReference type="SAM" id="MobiDB-lite"/>
    </source>
</evidence>
<dbReference type="RefSeq" id="WP_248635300.1">
    <property type="nucleotide sequence ID" value="NZ_JALPTH010000019.1"/>
</dbReference>
<proteinExistence type="predicted"/>
<keyword evidence="4" id="KW-1185">Reference proteome</keyword>
<gene>
    <name evidence="3" type="ORF">M1O15_19810</name>
</gene>
<protein>
    <recommendedName>
        <fullName evidence="5">Sensor domain-containing protein</fullName>
    </recommendedName>
</protein>
<accession>A0ABT0IE32</accession>
<evidence type="ECO:0000256" key="2">
    <source>
        <dbReference type="SAM" id="SignalP"/>
    </source>
</evidence>
<reference evidence="3 4" key="1">
    <citation type="submission" date="2022-04" db="EMBL/GenBank/DDBJ databases">
        <title>Streptomyces sp. nov. LCR6-01 isolated from Lichen of Dirinaria sp.</title>
        <authorList>
            <person name="Kanchanasin P."/>
            <person name="Tanasupawat S."/>
            <person name="Phongsopitanun W."/>
        </authorList>
    </citation>
    <scope>NUCLEOTIDE SEQUENCE [LARGE SCALE GENOMIC DNA]</scope>
    <source>
        <strain evidence="3 4">LCR6-01</strain>
    </source>
</reference>
<comment type="caution">
    <text evidence="3">The sequence shown here is derived from an EMBL/GenBank/DDBJ whole genome shotgun (WGS) entry which is preliminary data.</text>
</comment>
<dbReference type="EMBL" id="JALPTH010000019">
    <property type="protein sequence ID" value="MCK8679596.1"/>
    <property type="molecule type" value="Genomic_DNA"/>
</dbReference>
<keyword evidence="2" id="KW-0732">Signal</keyword>